<dbReference type="Proteomes" id="UP000019120">
    <property type="component" value="Segment"/>
</dbReference>
<keyword evidence="3" id="KW-1185">Reference proteome</keyword>
<sequence length="300" mass="33582">MSVPTQDGMHRFVDEADYHADRGSLSVSGAKLLLPPSCPAKFRWEQDNTRKPKKVWDFGHVAHKLVLGKGAEFEILDPAVHGLKADGTPSEKPTATAMWRKAEAEARARGKVPIHVDLFTKAYDMAERVRQHPTAGPIFADAEGQAEVALYHTDPETGVRLRGRIDWLTGDIDDYKTSTTANPAELHAKFYRLGYYMQAAWYIDLAVAVGASESPRFRFVVQEKEPPYVVTVVEYDEESIEQGRRANRQAIRLYADCLERGEWPGYSDSVVTISLPKYALQDGIQDEADALIAELEGIYK</sequence>
<dbReference type="InterPro" id="IPR024432">
    <property type="entry name" value="Put_RecE_PDDEXK-like_dom"/>
</dbReference>
<evidence type="ECO:0000313" key="2">
    <source>
        <dbReference type="EMBL" id="AHG24368.1"/>
    </source>
</evidence>
<feature type="domain" description="Putative exodeoxyribonuclease 8 PDDEXK-like" evidence="1">
    <location>
        <begin position="26"/>
        <end position="269"/>
    </location>
</feature>
<keyword evidence="2" id="KW-0269">Exonuclease</keyword>
<keyword evidence="2" id="KW-0378">Hydrolase</keyword>
<keyword evidence="2" id="KW-0540">Nuclease</keyword>
<protein>
    <submittedName>
        <fullName evidence="2">RecE-like exonuclease</fullName>
    </submittedName>
</protein>
<evidence type="ECO:0000259" key="1">
    <source>
        <dbReference type="Pfam" id="PF12684"/>
    </source>
</evidence>
<accession>W0LNS9</accession>
<dbReference type="GO" id="GO:0004527">
    <property type="term" value="F:exonuclease activity"/>
    <property type="evidence" value="ECO:0007669"/>
    <property type="project" value="UniProtKB-KW"/>
</dbReference>
<proteinExistence type="predicted"/>
<name>W0LNS9_9CAUD</name>
<dbReference type="EMBL" id="KF986246">
    <property type="protein sequence ID" value="AHG24368.1"/>
    <property type="molecule type" value="Genomic_DNA"/>
</dbReference>
<dbReference type="KEGG" id="vg:18503531"/>
<dbReference type="Gene3D" id="3.90.320.10">
    <property type="match status" value="1"/>
</dbReference>
<dbReference type="InterPro" id="IPR011604">
    <property type="entry name" value="PDDEXK-like_dom_sf"/>
</dbReference>
<dbReference type="Pfam" id="PF12684">
    <property type="entry name" value="DUF3799"/>
    <property type="match status" value="1"/>
</dbReference>
<dbReference type="RefSeq" id="YP_009006648.1">
    <property type="nucleotide sequence ID" value="NC_023572.1"/>
</dbReference>
<dbReference type="GeneID" id="18503531"/>
<organism evidence="2 3">
    <name type="scientific">Mycobacterium phage MichelleMyBell</name>
    <dbReference type="NCBI Taxonomy" id="1445726"/>
    <lineage>
        <taxon>Viruses</taxon>
        <taxon>Duplodnaviria</taxon>
        <taxon>Heunggongvirae</taxon>
        <taxon>Uroviricota</taxon>
        <taxon>Caudoviricetes</taxon>
        <taxon>Nclasvirinae</taxon>
        <taxon>Charlievirus</taxon>
        <taxon>Charlievirus michellemybell</taxon>
    </lineage>
</organism>
<gene>
    <name evidence="2" type="primary">47</name>
    <name evidence="2" type="ORF">PBI_MICHELLEMYBELL_47</name>
</gene>
<evidence type="ECO:0000313" key="3">
    <source>
        <dbReference type="Proteomes" id="UP000019120"/>
    </source>
</evidence>
<dbReference type="OrthoDB" id="4806at10239"/>
<reference evidence="2 3" key="1">
    <citation type="submission" date="2013-12" db="EMBL/GenBank/DDBJ databases">
        <authorList>
            <person name="Ahn M."/>
            <person name="Bryant J."/>
            <person name="Carlin L."/>
            <person name="Curry R.E."/>
            <person name="Curtis L."/>
            <person name="Dasilva T."/>
            <person name="Hackel J."/>
            <person name="Hulass C."/>
            <person name="Jeanty D."/>
            <person name="McComb C."/>
            <person name="Morgan Y."/>
            <person name="Schaller J."/>
            <person name="Teti M."/>
            <person name="Van Tongel V."/>
            <person name="Park P.J."/>
            <person name="Washington J.M."/>
            <person name="Bradley K.W."/>
            <person name="Clarke D.Q."/>
            <person name="Lewis M.F."/>
            <person name="Barker L.P."/>
            <person name="Bailey C."/>
            <person name="Asai D.J."/>
            <person name="Garber M.L."/>
            <person name="Bowman C.A."/>
            <person name="Russell D.A."/>
            <person name="Pope W.H."/>
            <person name="Jacobs-Sera D."/>
            <person name="Hendrix R.W."/>
            <person name="Hatfull G.F."/>
        </authorList>
    </citation>
    <scope>NUCLEOTIDE SEQUENCE [LARGE SCALE GENOMIC DNA]</scope>
</reference>